<evidence type="ECO:0000313" key="3">
    <source>
        <dbReference type="Proteomes" id="UP000772618"/>
    </source>
</evidence>
<name>A0ABS5VTM1_9BACT</name>
<keyword evidence="3" id="KW-1185">Reference proteome</keyword>
<reference evidence="2 3" key="1">
    <citation type="submission" date="2021-05" db="EMBL/GenBank/DDBJ databases">
        <title>A Polyphasic approach of four new species of the genus Ohtaekwangia: Ohtaekwangia histidinii sp. nov., Ohtaekwangia cretensis sp. nov., Ohtaekwangia indiensis sp. nov., Ohtaekwangia reichenbachii sp. nov. from diverse environment.</title>
        <authorList>
            <person name="Octaviana S."/>
        </authorList>
    </citation>
    <scope>NUCLEOTIDE SEQUENCE [LARGE SCALE GENOMIC DNA]</scope>
    <source>
        <strain evidence="2 3">PWU20</strain>
    </source>
</reference>
<gene>
    <name evidence="2" type="ORF">KK060_15820</name>
</gene>
<dbReference type="EMBL" id="JAHESD010000038">
    <property type="protein sequence ID" value="MBT1704763.1"/>
    <property type="molecule type" value="Genomic_DNA"/>
</dbReference>
<protein>
    <recommendedName>
        <fullName evidence="4">Beta-lactamase-inhibitor-like PepSY-like domain-containing protein</fullName>
    </recommendedName>
</protein>
<dbReference type="Proteomes" id="UP000772618">
    <property type="component" value="Unassembled WGS sequence"/>
</dbReference>
<dbReference type="RefSeq" id="WP_254154718.1">
    <property type="nucleotide sequence ID" value="NZ_JAHESD010000038.1"/>
</dbReference>
<organism evidence="2 3">
    <name type="scientific">Chryseosolibacter indicus</name>
    <dbReference type="NCBI Taxonomy" id="2782351"/>
    <lineage>
        <taxon>Bacteria</taxon>
        <taxon>Pseudomonadati</taxon>
        <taxon>Bacteroidota</taxon>
        <taxon>Cytophagia</taxon>
        <taxon>Cytophagales</taxon>
        <taxon>Chryseotaleaceae</taxon>
        <taxon>Chryseosolibacter</taxon>
    </lineage>
</organism>
<evidence type="ECO:0008006" key="4">
    <source>
        <dbReference type="Google" id="ProtNLM"/>
    </source>
</evidence>
<evidence type="ECO:0000313" key="2">
    <source>
        <dbReference type="EMBL" id="MBT1704763.1"/>
    </source>
</evidence>
<feature type="signal peptide" evidence="1">
    <location>
        <begin position="1"/>
        <end position="19"/>
    </location>
</feature>
<feature type="chain" id="PRO_5047054019" description="Beta-lactamase-inhibitor-like PepSY-like domain-containing protein" evidence="1">
    <location>
        <begin position="20"/>
        <end position="161"/>
    </location>
</feature>
<accession>A0ABS5VTM1</accession>
<comment type="caution">
    <text evidence="2">The sequence shown here is derived from an EMBL/GenBank/DDBJ whole genome shotgun (WGS) entry which is preliminary data.</text>
</comment>
<sequence>MKNLIVALSLISCSLFGQATIDLKTLIGKPQGVAIQQLNSWGIKVSPSTEYDNLLVGFDEGLQIEVEEGIVGTIWIEFTNRRKGAYPFSVDGVITPNVDIEKVIHAYGKPDEKADDYEVGAKNSPGWVKWLEKGYQLHCQVDDNAKVFMVTLMPPDWYPGK</sequence>
<evidence type="ECO:0000256" key="1">
    <source>
        <dbReference type="SAM" id="SignalP"/>
    </source>
</evidence>
<proteinExistence type="predicted"/>
<keyword evidence="1" id="KW-0732">Signal</keyword>